<evidence type="ECO:0000313" key="1">
    <source>
        <dbReference type="EMBL" id="EQA43755.1"/>
    </source>
</evidence>
<dbReference type="EMBL" id="AHMO02000010">
    <property type="protein sequence ID" value="EQA43755.1"/>
    <property type="molecule type" value="Genomic_DNA"/>
</dbReference>
<protein>
    <submittedName>
        <fullName evidence="1">Uncharacterized protein</fullName>
    </submittedName>
</protein>
<accession>T0EY41</accession>
<name>T0EY41_9LEPT</name>
<keyword evidence="2" id="KW-1185">Reference proteome</keyword>
<evidence type="ECO:0000313" key="2">
    <source>
        <dbReference type="Proteomes" id="UP000015454"/>
    </source>
</evidence>
<sequence length="54" mass="6387">MYRIVEIDDPTKSENEKKHMFSFPIIESIYRIEGNKAYYKGIGCDCAGYYEKLE</sequence>
<comment type="caution">
    <text evidence="1">The sequence shown here is derived from an EMBL/GenBank/DDBJ whole genome shotgun (WGS) entry which is preliminary data.</text>
</comment>
<organism evidence="1 2">
    <name type="scientific">Leptospira broomii serovar Hurstbridge str. 5399</name>
    <dbReference type="NCBI Taxonomy" id="1049789"/>
    <lineage>
        <taxon>Bacteria</taxon>
        <taxon>Pseudomonadati</taxon>
        <taxon>Spirochaetota</taxon>
        <taxon>Spirochaetia</taxon>
        <taxon>Leptospirales</taxon>
        <taxon>Leptospiraceae</taxon>
        <taxon>Leptospira</taxon>
    </lineage>
</organism>
<gene>
    <name evidence="1" type="ORF">LEP1GSC050_1832</name>
</gene>
<reference evidence="1" key="1">
    <citation type="submission" date="2013-05" db="EMBL/GenBank/DDBJ databases">
        <authorList>
            <person name="Harkins D.M."/>
            <person name="Durkin A.S."/>
            <person name="Brinkac L.M."/>
            <person name="Haft D.H."/>
            <person name="Selengut J.D."/>
            <person name="Sanka R."/>
            <person name="DePew J."/>
            <person name="Purushe J."/>
            <person name="Hartskeerl R.A."/>
            <person name="Ahmed A."/>
            <person name="van der Linden H."/>
            <person name="Goris M.G.A."/>
            <person name="Vinetz J.M."/>
            <person name="Sutton G.G."/>
            <person name="Nierman W.C."/>
            <person name="Fouts D.E."/>
        </authorList>
    </citation>
    <scope>NUCLEOTIDE SEQUENCE [LARGE SCALE GENOMIC DNA]</scope>
    <source>
        <strain evidence="1">5399</strain>
    </source>
</reference>
<dbReference type="AlphaFoldDB" id="T0EY41"/>
<proteinExistence type="predicted"/>
<dbReference type="Proteomes" id="UP000015454">
    <property type="component" value="Unassembled WGS sequence"/>
</dbReference>